<dbReference type="Pfam" id="PF00553">
    <property type="entry name" value="CBM_2"/>
    <property type="match status" value="1"/>
</dbReference>
<keyword evidence="5" id="KW-1185">Reference proteome</keyword>
<dbReference type="InterPro" id="IPR004302">
    <property type="entry name" value="Cellulose/chitin-bd_N"/>
</dbReference>
<dbReference type="InterPro" id="IPR012291">
    <property type="entry name" value="CBM2_carb-bd_dom_sf"/>
</dbReference>
<evidence type="ECO:0000259" key="3">
    <source>
        <dbReference type="PROSITE" id="PS51173"/>
    </source>
</evidence>
<dbReference type="Proteomes" id="UP000502508">
    <property type="component" value="Chromosome"/>
</dbReference>
<evidence type="ECO:0000256" key="2">
    <source>
        <dbReference type="SAM" id="MobiDB-lite"/>
    </source>
</evidence>
<dbReference type="InterPro" id="IPR001919">
    <property type="entry name" value="CBD2"/>
</dbReference>
<dbReference type="EMBL" id="AP022870">
    <property type="protein sequence ID" value="BCB77249.1"/>
    <property type="molecule type" value="Genomic_DNA"/>
</dbReference>
<dbReference type="PROSITE" id="PS51173">
    <property type="entry name" value="CBM2"/>
    <property type="match status" value="1"/>
</dbReference>
<dbReference type="AlphaFoldDB" id="A0A6F8XTX6"/>
<accession>A0A6F8XTX6</accession>
<dbReference type="SMART" id="SM00637">
    <property type="entry name" value="CBD_II"/>
    <property type="match status" value="1"/>
</dbReference>
<dbReference type="PANTHER" id="PTHR34823:SF1">
    <property type="entry name" value="CHITIN-BINDING TYPE-4 DOMAIN-CONTAINING PROTEIN"/>
    <property type="match status" value="1"/>
</dbReference>
<dbReference type="CDD" id="cd21177">
    <property type="entry name" value="LPMO_AA10"/>
    <property type="match status" value="1"/>
</dbReference>
<dbReference type="InterPro" id="IPR051024">
    <property type="entry name" value="GlcNAc_Chitin_IntDeg"/>
</dbReference>
<dbReference type="GO" id="GO:0030247">
    <property type="term" value="F:polysaccharide binding"/>
    <property type="evidence" value="ECO:0007669"/>
    <property type="project" value="UniProtKB-UniRule"/>
</dbReference>
<dbReference type="Gene3D" id="2.70.50.50">
    <property type="entry name" value="chitin-binding protein cbp21"/>
    <property type="match status" value="1"/>
</dbReference>
<gene>
    <name evidence="4" type="primary">cpbD_1</name>
    <name evidence="4" type="ORF">Pflav_036590</name>
</gene>
<organism evidence="4 5">
    <name type="scientific">Phytohabitans flavus</name>
    <dbReference type="NCBI Taxonomy" id="1076124"/>
    <lineage>
        <taxon>Bacteria</taxon>
        <taxon>Bacillati</taxon>
        <taxon>Actinomycetota</taxon>
        <taxon>Actinomycetes</taxon>
        <taxon>Micromonosporales</taxon>
        <taxon>Micromonosporaceae</taxon>
    </lineage>
</organism>
<dbReference type="SUPFAM" id="SSF81296">
    <property type="entry name" value="E set domains"/>
    <property type="match status" value="1"/>
</dbReference>
<sequence>MIAREWPFSTAKACRARVLSGDTPGERPRLSGRRPFAPGTKGNDVKARRRLAVLAAAALLGSGLPLLLLKPSPVEAHGAFVSPATRTYQCYVDGRANGGGDLNPTNPACVAAVAQGGKQPLWDFFAVLQSNAGGNHRAIIPDGQLCGGGTTKYAAYNAARTDWPTTSVQSGGTMQFRYNAWAPHPGTWYQYITRDGYDPTQPLKWSDLEATPFDQVTNPPTQGGPSGSEYYWNARLPVKQGRHIIYSIWQRSDSPEAFYNCVDVQFGGTPPTSPPPTTTPPTTPPTSAPPTSPPPGGTGACTGTTRITSQWSGGFQGEVTVRNNGTAALNPWTVNWTMPTGATINSGWNATVTQSGTAVTARPPSWGGTSLAAGASVTIGFVSSGSPGPTGIRLNNAACTA</sequence>
<feature type="compositionally biased region" description="Pro residues" evidence="2">
    <location>
        <begin position="271"/>
        <end position="296"/>
    </location>
</feature>
<dbReference type="InterPro" id="IPR008965">
    <property type="entry name" value="CBM2/CBM3_carb-bd_dom_sf"/>
</dbReference>
<dbReference type="PANTHER" id="PTHR34823">
    <property type="entry name" value="GLCNAC-BINDING PROTEIN A"/>
    <property type="match status" value="1"/>
</dbReference>
<feature type="region of interest" description="Disordered" evidence="2">
    <location>
        <begin position="263"/>
        <end position="302"/>
    </location>
</feature>
<dbReference type="SUPFAM" id="SSF49384">
    <property type="entry name" value="Carbohydrate-binding domain"/>
    <property type="match status" value="1"/>
</dbReference>
<evidence type="ECO:0000313" key="5">
    <source>
        <dbReference type="Proteomes" id="UP000502508"/>
    </source>
</evidence>
<dbReference type="KEGG" id="pfla:Pflav_036590"/>
<dbReference type="Pfam" id="PF03067">
    <property type="entry name" value="LPMO_10"/>
    <property type="match status" value="1"/>
</dbReference>
<reference evidence="4 5" key="2">
    <citation type="submission" date="2020-03" db="EMBL/GenBank/DDBJ databases">
        <authorList>
            <person name="Ichikawa N."/>
            <person name="Kimura A."/>
            <person name="Kitahashi Y."/>
            <person name="Uohara A."/>
        </authorList>
    </citation>
    <scope>NUCLEOTIDE SEQUENCE [LARGE SCALE GENOMIC DNA]</scope>
    <source>
        <strain evidence="4 5">NBRC 107702</strain>
    </source>
</reference>
<evidence type="ECO:0000256" key="1">
    <source>
        <dbReference type="ARBA" id="ARBA00022729"/>
    </source>
</evidence>
<evidence type="ECO:0000313" key="4">
    <source>
        <dbReference type="EMBL" id="BCB77249.1"/>
    </source>
</evidence>
<dbReference type="GO" id="GO:0005975">
    <property type="term" value="P:carbohydrate metabolic process"/>
    <property type="evidence" value="ECO:0007669"/>
    <property type="project" value="InterPro"/>
</dbReference>
<proteinExistence type="predicted"/>
<reference evidence="4 5" key="1">
    <citation type="submission" date="2020-03" db="EMBL/GenBank/DDBJ databases">
        <title>Whole genome shotgun sequence of Phytohabitans flavus NBRC 107702.</title>
        <authorList>
            <person name="Komaki H."/>
            <person name="Tamura T."/>
        </authorList>
    </citation>
    <scope>NUCLEOTIDE SEQUENCE [LARGE SCALE GENOMIC DNA]</scope>
    <source>
        <strain evidence="4 5">NBRC 107702</strain>
    </source>
</reference>
<feature type="region of interest" description="Disordered" evidence="2">
    <location>
        <begin position="19"/>
        <end position="43"/>
    </location>
</feature>
<dbReference type="GO" id="GO:0004553">
    <property type="term" value="F:hydrolase activity, hydrolyzing O-glycosyl compounds"/>
    <property type="evidence" value="ECO:0007669"/>
    <property type="project" value="InterPro"/>
</dbReference>
<protein>
    <submittedName>
        <fullName evidence="4">Chitin-binding protein</fullName>
    </submittedName>
</protein>
<name>A0A6F8XTX6_9ACTN</name>
<dbReference type="InterPro" id="IPR014756">
    <property type="entry name" value="Ig_E-set"/>
</dbReference>
<keyword evidence="1" id="KW-0732">Signal</keyword>
<feature type="domain" description="CBM2" evidence="3">
    <location>
        <begin position="294"/>
        <end position="401"/>
    </location>
</feature>
<dbReference type="Gene3D" id="2.60.40.290">
    <property type="match status" value="1"/>
</dbReference>